<evidence type="ECO:0000256" key="2">
    <source>
        <dbReference type="ARBA" id="ARBA00003213"/>
    </source>
</evidence>
<keyword evidence="4 10" id="KW-0808">Transferase</keyword>
<keyword evidence="8 10" id="KW-0460">Magnesium</keyword>
<comment type="caution">
    <text evidence="14">The sequence shown here is derived from an EMBL/GenBank/DDBJ whole genome shotgun (WGS) entry which is preliminary data.</text>
</comment>
<dbReference type="InterPro" id="IPR039657">
    <property type="entry name" value="Dimethylallyltransferase"/>
</dbReference>
<accession>A0ABU0MC16</accession>
<evidence type="ECO:0000256" key="10">
    <source>
        <dbReference type="HAMAP-Rule" id="MF_00185"/>
    </source>
</evidence>
<evidence type="ECO:0000256" key="12">
    <source>
        <dbReference type="RuleBase" id="RU003784"/>
    </source>
</evidence>
<comment type="subunit">
    <text evidence="10">Monomer.</text>
</comment>
<evidence type="ECO:0000256" key="5">
    <source>
        <dbReference type="ARBA" id="ARBA00022694"/>
    </source>
</evidence>
<dbReference type="PANTHER" id="PTHR11088">
    <property type="entry name" value="TRNA DIMETHYLALLYLTRANSFERASE"/>
    <property type="match status" value="1"/>
</dbReference>
<keyword evidence="7 10" id="KW-0067">ATP-binding</keyword>
<name>A0ABU0MC16_9HYPH</name>
<evidence type="ECO:0000256" key="11">
    <source>
        <dbReference type="RuleBase" id="RU003783"/>
    </source>
</evidence>
<evidence type="ECO:0000256" key="6">
    <source>
        <dbReference type="ARBA" id="ARBA00022741"/>
    </source>
</evidence>
<comment type="catalytic activity">
    <reaction evidence="9 10 11">
        <text>adenosine(37) in tRNA + dimethylallyl diphosphate = N(6)-dimethylallyladenosine(37) in tRNA + diphosphate</text>
        <dbReference type="Rhea" id="RHEA:26482"/>
        <dbReference type="Rhea" id="RHEA-COMP:10162"/>
        <dbReference type="Rhea" id="RHEA-COMP:10375"/>
        <dbReference type="ChEBI" id="CHEBI:33019"/>
        <dbReference type="ChEBI" id="CHEBI:57623"/>
        <dbReference type="ChEBI" id="CHEBI:74411"/>
        <dbReference type="ChEBI" id="CHEBI:74415"/>
        <dbReference type="EC" id="2.5.1.75"/>
    </reaction>
</comment>
<dbReference type="Gene3D" id="3.40.50.300">
    <property type="entry name" value="P-loop containing nucleotide triphosphate hydrolases"/>
    <property type="match status" value="1"/>
</dbReference>
<organism evidence="14 15">
    <name type="scientific">Kaistia geumhonensis</name>
    <dbReference type="NCBI Taxonomy" id="410839"/>
    <lineage>
        <taxon>Bacteria</taxon>
        <taxon>Pseudomonadati</taxon>
        <taxon>Pseudomonadota</taxon>
        <taxon>Alphaproteobacteria</taxon>
        <taxon>Hyphomicrobiales</taxon>
        <taxon>Kaistiaceae</taxon>
        <taxon>Kaistia</taxon>
    </lineage>
</organism>
<evidence type="ECO:0000256" key="8">
    <source>
        <dbReference type="ARBA" id="ARBA00022842"/>
    </source>
</evidence>
<evidence type="ECO:0000256" key="1">
    <source>
        <dbReference type="ARBA" id="ARBA00001946"/>
    </source>
</evidence>
<evidence type="ECO:0000313" key="14">
    <source>
        <dbReference type="EMBL" id="MDQ0518512.1"/>
    </source>
</evidence>
<dbReference type="EC" id="2.5.1.75" evidence="10"/>
<keyword evidence="15" id="KW-1185">Reference proteome</keyword>
<protein>
    <recommendedName>
        <fullName evidence="10">tRNA dimethylallyltransferase</fullName>
        <ecNumber evidence="10">2.5.1.75</ecNumber>
    </recommendedName>
    <alternativeName>
        <fullName evidence="10">Dimethylallyl diphosphate:tRNA dimethylallyltransferase</fullName>
        <shortName evidence="10">DMAPP:tRNA dimethylallyltransferase</shortName>
        <shortName evidence="10">DMATase</shortName>
    </alternativeName>
    <alternativeName>
        <fullName evidence="10">Isopentenyl-diphosphate:tRNA isopentenyltransferase</fullName>
        <shortName evidence="10">IPP transferase</shortName>
        <shortName evidence="10">IPPT</shortName>
        <shortName evidence="10">IPTase</shortName>
    </alternativeName>
</protein>
<feature type="site" description="Interaction with substrate tRNA" evidence="10">
    <location>
        <position position="114"/>
    </location>
</feature>
<dbReference type="Proteomes" id="UP001223743">
    <property type="component" value="Unassembled WGS sequence"/>
</dbReference>
<keyword evidence="5 10" id="KW-0819">tRNA processing</keyword>
<evidence type="ECO:0000256" key="13">
    <source>
        <dbReference type="RuleBase" id="RU003785"/>
    </source>
</evidence>
<dbReference type="HAMAP" id="MF_00185">
    <property type="entry name" value="IPP_trans"/>
    <property type="match status" value="1"/>
</dbReference>
<feature type="site" description="Interaction with substrate tRNA" evidence="10">
    <location>
        <position position="136"/>
    </location>
</feature>
<evidence type="ECO:0000256" key="4">
    <source>
        <dbReference type="ARBA" id="ARBA00022679"/>
    </source>
</evidence>
<comment type="caution">
    <text evidence="10">Lacks conserved residue(s) required for the propagation of feature annotation.</text>
</comment>
<evidence type="ECO:0000256" key="7">
    <source>
        <dbReference type="ARBA" id="ARBA00022840"/>
    </source>
</evidence>
<evidence type="ECO:0000256" key="9">
    <source>
        <dbReference type="ARBA" id="ARBA00049563"/>
    </source>
</evidence>
<dbReference type="InterPro" id="IPR027417">
    <property type="entry name" value="P-loop_NTPase"/>
</dbReference>
<dbReference type="PANTHER" id="PTHR11088:SF60">
    <property type="entry name" value="TRNA DIMETHYLALLYLTRANSFERASE"/>
    <property type="match status" value="1"/>
</dbReference>
<dbReference type="NCBIfam" id="TIGR00174">
    <property type="entry name" value="miaA"/>
    <property type="match status" value="1"/>
</dbReference>
<dbReference type="InterPro" id="IPR018022">
    <property type="entry name" value="IPT"/>
</dbReference>
<dbReference type="EMBL" id="JAUSWJ010000001">
    <property type="protein sequence ID" value="MDQ0518512.1"/>
    <property type="molecule type" value="Genomic_DNA"/>
</dbReference>
<comment type="similarity">
    <text evidence="3 10 13">Belongs to the IPP transferase family.</text>
</comment>
<comment type="function">
    <text evidence="2 10 12">Catalyzes the transfer of a dimethylallyl group onto the adenine at position 37 in tRNAs that read codons beginning with uridine, leading to the formation of N6-(dimethylallyl)adenosine (i(6)A).</text>
</comment>
<dbReference type="SUPFAM" id="SSF52540">
    <property type="entry name" value="P-loop containing nucleoside triphosphate hydrolases"/>
    <property type="match status" value="2"/>
</dbReference>
<sequence length="304" mass="32576">MQDLGIAEGAETGGGRRAVLIAGPTASGKSALALALAEELEGTIINADSMQVYDGLRILSARPTPEEEARAPHRLYGHVPPSERYTVARWLADATVAIAAARAEERVPIVVGGTGLYFKALTEGIAAVPPIPDELRTRLAAEAAESGIPALHARLALLDAEAATRLSPNDTTRVLRALEVIEATGRPLADWQRDAGSPPVIDLAEARAIVLEPDRAELYARIDRRFDLMVATGALEETRALIARGLDPSLPAMKAIGIREFSAYLEGTLSLEDAIARAKMESRRYAKRQGTWFRNQMGGWGRGG</sequence>
<reference evidence="14 15" key="1">
    <citation type="submission" date="2023-07" db="EMBL/GenBank/DDBJ databases">
        <title>Genomic Encyclopedia of Type Strains, Phase IV (KMG-IV): sequencing the most valuable type-strain genomes for metagenomic binning, comparative biology and taxonomic classification.</title>
        <authorList>
            <person name="Goeker M."/>
        </authorList>
    </citation>
    <scope>NUCLEOTIDE SEQUENCE [LARGE SCALE GENOMIC DNA]</scope>
    <source>
        <strain evidence="14 15">B1-1</strain>
    </source>
</reference>
<dbReference type="GO" id="GO:0052381">
    <property type="term" value="F:tRNA dimethylallyltransferase activity"/>
    <property type="evidence" value="ECO:0007669"/>
    <property type="project" value="UniProtKB-EC"/>
</dbReference>
<keyword evidence="6 10" id="KW-0547">Nucleotide-binding</keyword>
<evidence type="ECO:0000313" key="15">
    <source>
        <dbReference type="Proteomes" id="UP001223743"/>
    </source>
</evidence>
<gene>
    <name evidence="10" type="primary">miaA</name>
    <name evidence="14" type="ORF">QO015_004125</name>
</gene>
<feature type="binding site" evidence="10">
    <location>
        <begin position="23"/>
        <end position="30"/>
    </location>
    <ligand>
        <name>ATP</name>
        <dbReference type="ChEBI" id="CHEBI:30616"/>
    </ligand>
</feature>
<feature type="region of interest" description="Interaction with substrate tRNA" evidence="10">
    <location>
        <begin position="48"/>
        <end position="51"/>
    </location>
</feature>
<evidence type="ECO:0000256" key="3">
    <source>
        <dbReference type="ARBA" id="ARBA00005842"/>
    </source>
</evidence>
<dbReference type="RefSeq" id="WP_266284069.1">
    <property type="nucleotide sequence ID" value="NZ_JAPKNF010000004.1"/>
</dbReference>
<dbReference type="Gene3D" id="1.10.20.140">
    <property type="match status" value="1"/>
</dbReference>
<comment type="cofactor">
    <cofactor evidence="1 10">
        <name>Mg(2+)</name>
        <dbReference type="ChEBI" id="CHEBI:18420"/>
    </cofactor>
</comment>
<proteinExistence type="inferred from homology"/>
<dbReference type="Pfam" id="PF01715">
    <property type="entry name" value="IPPT"/>
    <property type="match status" value="1"/>
</dbReference>
<feature type="binding site" evidence="10">
    <location>
        <begin position="25"/>
        <end position="30"/>
    </location>
    <ligand>
        <name>substrate</name>
    </ligand>
</feature>